<dbReference type="SUPFAM" id="SSF69075">
    <property type="entry name" value="Glutamyl tRNA-reductase dimerization domain"/>
    <property type="match status" value="1"/>
</dbReference>
<protein>
    <recommendedName>
        <fullName evidence="3 8">Glutamyl-tRNA reductase</fullName>
        <shortName evidence="8">GluTR</shortName>
        <ecNumber evidence="3 8">1.2.1.70</ecNumber>
    </recommendedName>
</protein>
<dbReference type="InterPro" id="IPR015896">
    <property type="entry name" value="4pyrrol_synth_GluRdtase_dimer"/>
</dbReference>
<dbReference type="InterPro" id="IPR006151">
    <property type="entry name" value="Shikm_DH/Glu-tRNA_Rdtase"/>
</dbReference>
<evidence type="ECO:0000256" key="6">
    <source>
        <dbReference type="ARBA" id="ARBA00023244"/>
    </source>
</evidence>
<comment type="catalytic activity">
    <reaction evidence="7 8 9">
        <text>(S)-4-amino-5-oxopentanoate + tRNA(Glu) + NADP(+) = L-glutamyl-tRNA(Glu) + NADPH + H(+)</text>
        <dbReference type="Rhea" id="RHEA:12344"/>
        <dbReference type="Rhea" id="RHEA-COMP:9663"/>
        <dbReference type="Rhea" id="RHEA-COMP:9680"/>
        <dbReference type="ChEBI" id="CHEBI:15378"/>
        <dbReference type="ChEBI" id="CHEBI:57501"/>
        <dbReference type="ChEBI" id="CHEBI:57783"/>
        <dbReference type="ChEBI" id="CHEBI:58349"/>
        <dbReference type="ChEBI" id="CHEBI:78442"/>
        <dbReference type="ChEBI" id="CHEBI:78520"/>
        <dbReference type="EC" id="1.2.1.70"/>
    </reaction>
</comment>
<dbReference type="InterPro" id="IPR018214">
    <property type="entry name" value="GluRdtase_CS"/>
</dbReference>
<feature type="domain" description="Glutamyl-tRNA reductase N-terminal" evidence="12">
    <location>
        <begin position="36"/>
        <end position="153"/>
    </location>
</feature>
<evidence type="ECO:0000313" key="14">
    <source>
        <dbReference type="Proteomes" id="UP000547528"/>
    </source>
</evidence>
<dbReference type="InterPro" id="IPR036291">
    <property type="entry name" value="NAD(P)-bd_dom_sf"/>
</dbReference>
<evidence type="ECO:0000259" key="12">
    <source>
        <dbReference type="Pfam" id="PF05201"/>
    </source>
</evidence>
<dbReference type="AlphaFoldDB" id="A0A7W5XL79"/>
<dbReference type="PANTHER" id="PTHR43013">
    <property type="entry name" value="GLUTAMYL-TRNA REDUCTASE"/>
    <property type="match status" value="1"/>
</dbReference>
<comment type="miscellaneous">
    <text evidence="8">During catalysis, the active site Cys acts as a nucleophile attacking the alpha-carbonyl group of tRNA-bound glutamate with the formation of a thioester intermediate between enzyme and glutamate, and the concomitant release of tRNA(Glu). The thioester intermediate is finally reduced by direct hydride transfer from NADPH, to form the product GSA.</text>
</comment>
<sequence length="489" mass="51899">MVLFSLVASHSDLDLETVGTLSSGAASVAGSVDLPAVTLATCNRLEIYAEAPSDSPEDVAAGQQKLLHAVAEASGLDSETVAASFKTLIEDDAVNHLFTVGAGLDSAVIGEREIAGQVRRSLAQAQSAGTVSGNLTKLFESATRTAKDVGAKTVLGTRGRSIVSVALDIAGDMRSERPDFYREAKAVLIGTGAYAGTSLAQLAERGVGDIGVFSGSGRAAEFLHERGPSAAQYGSRARALEMHELSQAFAEADLIIGCSGGSRQITAAEVQSLGRLDERAQPLTIVDLALSHDFDPEVAELDGVELITLESVKVAAPDEASASLEQAHAVVGDSVQQFLTERRERTADDAIVALRKHTQQLLDSEMDKVRKQHGCTAAGDEVEFAVRRIVRKLLHTPTVRARELAAEGRTDEYVSALQALYGIEVSPREDSVREAPAMRRRAEEFSAAELAQMAAYQQQIPDGGFCRHHSAGEFAAERIPALQQLRKSA</sequence>
<keyword evidence="6 8" id="KW-0627">Porphyrin biosynthesis</keyword>
<feature type="binding site" evidence="8">
    <location>
        <begin position="41"/>
        <end position="44"/>
    </location>
    <ligand>
        <name>substrate</name>
    </ligand>
</feature>
<reference evidence="13 14" key="1">
    <citation type="submission" date="2020-08" db="EMBL/GenBank/DDBJ databases">
        <title>Sequencing the genomes of 1000 actinobacteria strains.</title>
        <authorList>
            <person name="Klenk H.-P."/>
        </authorList>
    </citation>
    <scope>NUCLEOTIDE SEQUENCE [LARGE SCALE GENOMIC DNA]</scope>
    <source>
        <strain evidence="13 14">DSM 28238</strain>
    </source>
</reference>
<comment type="caution">
    <text evidence="13">The sequence shown here is derived from an EMBL/GenBank/DDBJ whole genome shotgun (WGS) entry which is preliminary data.</text>
</comment>
<feature type="binding site" evidence="8">
    <location>
        <position position="106"/>
    </location>
    <ligand>
        <name>substrate</name>
    </ligand>
</feature>
<name>A0A7W5XL79_9MICC</name>
<dbReference type="GO" id="GO:0050661">
    <property type="term" value="F:NADP binding"/>
    <property type="evidence" value="ECO:0007669"/>
    <property type="project" value="InterPro"/>
</dbReference>
<dbReference type="Pfam" id="PF01488">
    <property type="entry name" value="Shikimate_DH"/>
    <property type="match status" value="1"/>
</dbReference>
<evidence type="ECO:0000256" key="7">
    <source>
        <dbReference type="ARBA" id="ARBA00047464"/>
    </source>
</evidence>
<dbReference type="PANTHER" id="PTHR43013:SF1">
    <property type="entry name" value="GLUTAMYL-TRNA REDUCTASE"/>
    <property type="match status" value="1"/>
</dbReference>
<feature type="binding site" evidence="8">
    <location>
        <position position="117"/>
    </location>
    <ligand>
        <name>substrate</name>
    </ligand>
</feature>
<dbReference type="Gene3D" id="3.30.460.30">
    <property type="entry name" value="Glutamyl-tRNA reductase, N-terminal domain"/>
    <property type="match status" value="1"/>
</dbReference>
<feature type="binding site" evidence="8">
    <location>
        <begin position="111"/>
        <end position="113"/>
    </location>
    <ligand>
        <name>substrate</name>
    </ligand>
</feature>
<evidence type="ECO:0000256" key="2">
    <source>
        <dbReference type="ARBA" id="ARBA00005916"/>
    </source>
</evidence>
<feature type="active site" description="Nucleophile" evidence="8">
    <location>
        <position position="42"/>
    </location>
</feature>
<feature type="domain" description="Quinate/shikimate 5-dehydrogenase/glutamyl-tRNA reductase" evidence="11">
    <location>
        <begin position="181"/>
        <end position="313"/>
    </location>
</feature>
<dbReference type="GO" id="GO:0008883">
    <property type="term" value="F:glutamyl-tRNA reductase activity"/>
    <property type="evidence" value="ECO:0007669"/>
    <property type="project" value="UniProtKB-UniRule"/>
</dbReference>
<evidence type="ECO:0000256" key="4">
    <source>
        <dbReference type="ARBA" id="ARBA00022857"/>
    </source>
</evidence>
<dbReference type="HAMAP" id="MF_00087">
    <property type="entry name" value="Glu_tRNA_reductase"/>
    <property type="match status" value="1"/>
</dbReference>
<dbReference type="InterPro" id="IPR036453">
    <property type="entry name" value="GluRdtase_dimer_dom_sf"/>
</dbReference>
<evidence type="ECO:0000259" key="11">
    <source>
        <dbReference type="Pfam" id="PF01488"/>
    </source>
</evidence>
<feature type="binding site" evidence="8">
    <location>
        <begin position="190"/>
        <end position="195"/>
    </location>
    <ligand>
        <name>NADP(+)</name>
        <dbReference type="ChEBI" id="CHEBI:58349"/>
    </ligand>
</feature>
<dbReference type="NCBIfam" id="NF000750">
    <property type="entry name" value="PRK00045.3-4"/>
    <property type="match status" value="1"/>
</dbReference>
<evidence type="ECO:0000256" key="3">
    <source>
        <dbReference type="ARBA" id="ARBA00012970"/>
    </source>
</evidence>
<keyword evidence="5 8" id="KW-0560">Oxidoreductase</keyword>
<evidence type="ECO:0000313" key="13">
    <source>
        <dbReference type="EMBL" id="MBB3667805.1"/>
    </source>
</evidence>
<dbReference type="RefSeq" id="WP_183358216.1">
    <property type="nucleotide sequence ID" value="NZ_BAABKR010000001.1"/>
</dbReference>
<evidence type="ECO:0000256" key="5">
    <source>
        <dbReference type="ARBA" id="ARBA00023002"/>
    </source>
</evidence>
<dbReference type="Pfam" id="PF05201">
    <property type="entry name" value="GlutR_N"/>
    <property type="match status" value="1"/>
</dbReference>
<dbReference type="EC" id="1.2.1.70" evidence="3 8"/>
<comment type="domain">
    <text evidence="8">Possesses an unusual extended V-shaped dimeric structure with each monomer consisting of three distinct domains arranged along a curved 'spinal' alpha-helix. The N-terminal catalytic domain specifically recognizes the glutamate moiety of the substrate. The second domain is the NADPH-binding domain, and the third C-terminal domain is responsible for dimerization.</text>
</comment>
<feature type="domain" description="Tetrapyrrole biosynthesis glutamyl-tRNA reductase dimerisation" evidence="10">
    <location>
        <begin position="326"/>
        <end position="422"/>
    </location>
</feature>
<dbReference type="SUPFAM" id="SSF51735">
    <property type="entry name" value="NAD(P)-binding Rossmann-fold domains"/>
    <property type="match status" value="1"/>
</dbReference>
<comment type="function">
    <text evidence="8">Catalyzes the NADPH-dependent reduction of glutamyl-tRNA(Glu) to glutamate 1-semialdehyde (GSA).</text>
</comment>
<dbReference type="InterPro" id="IPR015895">
    <property type="entry name" value="4pyrrol_synth_GluRdtase_N"/>
</dbReference>
<comment type="subunit">
    <text evidence="8">Homodimer.</text>
</comment>
<dbReference type="UniPathway" id="UPA00251">
    <property type="reaction ID" value="UER00316"/>
</dbReference>
<keyword evidence="14" id="KW-1185">Reference proteome</keyword>
<evidence type="ECO:0000259" key="10">
    <source>
        <dbReference type="Pfam" id="PF00745"/>
    </source>
</evidence>
<organism evidence="13 14">
    <name type="scientific">Garicola koreensis</name>
    <dbReference type="NCBI Taxonomy" id="1262554"/>
    <lineage>
        <taxon>Bacteria</taxon>
        <taxon>Bacillati</taxon>
        <taxon>Actinomycetota</taxon>
        <taxon>Actinomycetes</taxon>
        <taxon>Micrococcales</taxon>
        <taxon>Micrococcaceae</taxon>
        <taxon>Garicola</taxon>
    </lineage>
</organism>
<dbReference type="InterPro" id="IPR000343">
    <property type="entry name" value="4pyrrol_synth_GluRdtase"/>
</dbReference>
<comment type="pathway">
    <text evidence="1 8 9">Porphyrin-containing compound metabolism; protoporphyrin-IX biosynthesis; 5-aminolevulinate from L-glutamyl-tRNA(Glu): step 1/2.</text>
</comment>
<dbReference type="InterPro" id="IPR036343">
    <property type="entry name" value="GluRdtase_N_sf"/>
</dbReference>
<dbReference type="GO" id="GO:0019353">
    <property type="term" value="P:protoporphyrinogen IX biosynthetic process from glutamate"/>
    <property type="evidence" value="ECO:0007669"/>
    <property type="project" value="TreeGrafter"/>
</dbReference>
<feature type="site" description="Important for activity" evidence="8">
    <location>
        <position position="96"/>
    </location>
</feature>
<evidence type="ECO:0000256" key="9">
    <source>
        <dbReference type="RuleBase" id="RU000584"/>
    </source>
</evidence>
<dbReference type="Gene3D" id="3.40.50.720">
    <property type="entry name" value="NAD(P)-binding Rossmann-like Domain"/>
    <property type="match status" value="1"/>
</dbReference>
<comment type="similarity">
    <text evidence="2 8 9">Belongs to the glutamyl-tRNA reductase family.</text>
</comment>
<keyword evidence="4 8" id="KW-0521">NADP</keyword>
<dbReference type="EMBL" id="JACIBT010000003">
    <property type="protein sequence ID" value="MBB3667805.1"/>
    <property type="molecule type" value="Genomic_DNA"/>
</dbReference>
<evidence type="ECO:0000256" key="1">
    <source>
        <dbReference type="ARBA" id="ARBA00005059"/>
    </source>
</evidence>
<dbReference type="NCBIfam" id="TIGR01035">
    <property type="entry name" value="hemA"/>
    <property type="match status" value="1"/>
</dbReference>
<proteinExistence type="inferred from homology"/>
<gene>
    <name evidence="8" type="primary">hemA</name>
    <name evidence="13" type="ORF">FHX47_001426</name>
</gene>
<dbReference type="PROSITE" id="PS00747">
    <property type="entry name" value="GLUTR"/>
    <property type="match status" value="1"/>
</dbReference>
<accession>A0A7W5XL79</accession>
<dbReference type="SUPFAM" id="SSF69742">
    <property type="entry name" value="Glutamyl tRNA-reductase catalytic, N-terminal domain"/>
    <property type="match status" value="1"/>
</dbReference>
<dbReference type="Proteomes" id="UP000547528">
    <property type="component" value="Unassembled WGS sequence"/>
</dbReference>
<evidence type="ECO:0000256" key="8">
    <source>
        <dbReference type="HAMAP-Rule" id="MF_00087"/>
    </source>
</evidence>
<dbReference type="Pfam" id="PF00745">
    <property type="entry name" value="GlutR_dimer"/>
    <property type="match status" value="1"/>
</dbReference>